<protein>
    <submittedName>
        <fullName evidence="2">Uncharacterized protein</fullName>
    </submittedName>
</protein>
<comment type="caution">
    <text evidence="2">The sequence shown here is derived from an EMBL/GenBank/DDBJ whole genome shotgun (WGS) entry which is preliminary data.</text>
</comment>
<dbReference type="AlphaFoldDB" id="A0AAW0Y5F8"/>
<feature type="compositionally biased region" description="Basic and acidic residues" evidence="1">
    <location>
        <begin position="148"/>
        <end position="157"/>
    </location>
</feature>
<evidence type="ECO:0000313" key="3">
    <source>
        <dbReference type="Proteomes" id="UP001445076"/>
    </source>
</evidence>
<gene>
    <name evidence="2" type="ORF">OTU49_000149</name>
</gene>
<dbReference type="Proteomes" id="UP001445076">
    <property type="component" value="Unassembled WGS sequence"/>
</dbReference>
<proteinExistence type="predicted"/>
<feature type="region of interest" description="Disordered" evidence="1">
    <location>
        <begin position="140"/>
        <end position="159"/>
    </location>
</feature>
<organism evidence="2 3">
    <name type="scientific">Cherax quadricarinatus</name>
    <name type="common">Australian red claw crayfish</name>
    <dbReference type="NCBI Taxonomy" id="27406"/>
    <lineage>
        <taxon>Eukaryota</taxon>
        <taxon>Metazoa</taxon>
        <taxon>Ecdysozoa</taxon>
        <taxon>Arthropoda</taxon>
        <taxon>Crustacea</taxon>
        <taxon>Multicrustacea</taxon>
        <taxon>Malacostraca</taxon>
        <taxon>Eumalacostraca</taxon>
        <taxon>Eucarida</taxon>
        <taxon>Decapoda</taxon>
        <taxon>Pleocyemata</taxon>
        <taxon>Astacidea</taxon>
        <taxon>Parastacoidea</taxon>
        <taxon>Parastacidae</taxon>
        <taxon>Cherax</taxon>
    </lineage>
</organism>
<accession>A0AAW0Y5F8</accession>
<feature type="compositionally biased region" description="Polar residues" evidence="1">
    <location>
        <begin position="98"/>
        <end position="107"/>
    </location>
</feature>
<feature type="compositionally biased region" description="Polar residues" evidence="1">
    <location>
        <begin position="70"/>
        <end position="88"/>
    </location>
</feature>
<reference evidence="2 3" key="1">
    <citation type="journal article" date="2024" name="BMC Genomics">
        <title>Genome assembly of redclaw crayfish (Cherax quadricarinatus) provides insights into its immune adaptation and hypoxia tolerance.</title>
        <authorList>
            <person name="Liu Z."/>
            <person name="Zheng J."/>
            <person name="Li H."/>
            <person name="Fang K."/>
            <person name="Wang S."/>
            <person name="He J."/>
            <person name="Zhou D."/>
            <person name="Weng S."/>
            <person name="Chi M."/>
            <person name="Gu Z."/>
            <person name="He J."/>
            <person name="Li F."/>
            <person name="Wang M."/>
        </authorList>
    </citation>
    <scope>NUCLEOTIDE SEQUENCE [LARGE SCALE GENOMIC DNA]</scope>
    <source>
        <strain evidence="2">ZL_2023a</strain>
    </source>
</reference>
<evidence type="ECO:0000256" key="1">
    <source>
        <dbReference type="SAM" id="MobiDB-lite"/>
    </source>
</evidence>
<sequence>MVAPYFEGHLKRSLVRIPNRSSDRSQKAIIADLSRVSGLAAMLNVSRGLPPGCLFNPSVSSQLVSNTGKISTNANASPTTPVATSRPTTLPPQPPNAMTPSSSDQAIRTRPTTLPVEEVTASPVRVTPLIIPTRAPHINISTCRKHPRPDEPHDVVSRDVFPPSKKARVTPETSTEEVQHAGMLQSPTGTTGIRMIPVYAVPLTQYVSSHLLQERNRLKQENLVLKRRLIQIQQLFRNKQQLTTVVRNLGIQVQE</sequence>
<keyword evidence="3" id="KW-1185">Reference proteome</keyword>
<name>A0AAW0Y5F8_CHEQU</name>
<dbReference type="EMBL" id="JARKIK010000019">
    <property type="protein sequence ID" value="KAK8745364.1"/>
    <property type="molecule type" value="Genomic_DNA"/>
</dbReference>
<evidence type="ECO:0000313" key="2">
    <source>
        <dbReference type="EMBL" id="KAK8745364.1"/>
    </source>
</evidence>
<feature type="region of interest" description="Disordered" evidence="1">
    <location>
        <begin position="70"/>
        <end position="107"/>
    </location>
</feature>